<dbReference type="GO" id="GO:0004573">
    <property type="term" value="F:Glc3Man9GlcNAc2 oligosaccharide glucosidase activity"/>
    <property type="evidence" value="ECO:0007669"/>
    <property type="project" value="UniProtKB-UniRule"/>
</dbReference>
<evidence type="ECO:0000256" key="2">
    <source>
        <dbReference type="ARBA" id="ARBA00010833"/>
    </source>
</evidence>
<dbReference type="InterPro" id="IPR012341">
    <property type="entry name" value="6hp_glycosidase-like_sf"/>
</dbReference>
<name>A0A9P7Z286_9HELO</name>
<evidence type="ECO:0000256" key="1">
    <source>
        <dbReference type="ARBA" id="ARBA00004648"/>
    </source>
</evidence>
<comment type="catalytic activity">
    <reaction evidence="12 13">
        <text>N(4)-(alpha-D-Glc-(1-&gt;2)-alpha-D-Glc-(1-&gt;3)-alpha-D-Glc-(1-&gt;3)-alpha-D-Man-(1-&gt;2)-alpha-D-Man-(1-&gt;2)-alpha-D-Man-(1-&gt;3)-[alpha-D-Man-(1-&gt;2)-alpha-D-Man-(1-&gt;3)-[alpha-D-Man-(1-&gt;2)-alpha-D-Man-(1-&gt;6)]-alpha-D-Man-(1-&gt;6)]-beta-D-Man-(1-&gt;4)-beta-D-GlcNAc-(1-&gt;4)-beta-D-GlcNAc)-L-asparaginyl-[protein] + H2O = N(4)-(alpha-D-Glc-(1-&gt;3)-alpha-D-Glc-(1-&gt;3)-alpha-D-Man-(1-&gt;2)-alpha-D-Man-(1-&gt;2)-alpha-D-Man-(1-&gt;3)-[alpha-D-Man-(1-&gt;2)-alpha-D-Man-(1-&gt;3)-[alpha-D-Man-(1-&gt;2)-alpha-D-Man-(1-&gt;6)]-alpha-D-Man-(1-&gt;6)]-beta-D-Man-(1-&gt;4)-beta-D-GlcNAc-(1-&gt;4)-beta-D-GlcNAc)-L-asparaginyl-[protein] + beta-D-glucose</text>
        <dbReference type="Rhea" id="RHEA:55988"/>
        <dbReference type="Rhea" id="RHEA-COMP:12806"/>
        <dbReference type="Rhea" id="RHEA-COMP:14355"/>
        <dbReference type="ChEBI" id="CHEBI:15377"/>
        <dbReference type="ChEBI" id="CHEBI:15903"/>
        <dbReference type="ChEBI" id="CHEBI:59082"/>
        <dbReference type="ChEBI" id="CHEBI:132537"/>
        <dbReference type="EC" id="3.2.1.106"/>
    </reaction>
</comment>
<dbReference type="SUPFAM" id="SSF48208">
    <property type="entry name" value="Six-hairpin glycosidases"/>
    <property type="match status" value="1"/>
</dbReference>
<dbReference type="PANTHER" id="PTHR10412">
    <property type="entry name" value="MANNOSYL-OLIGOSACCHARIDE GLUCOSIDASE"/>
    <property type="match status" value="1"/>
</dbReference>
<evidence type="ECO:0000256" key="12">
    <source>
        <dbReference type="ARBA" id="ARBA00052431"/>
    </source>
</evidence>
<accession>A0A9P7Z286</accession>
<dbReference type="FunFam" id="2.70.98.110:FF:000003">
    <property type="entry name" value="Probable mannosyl-oligosaccharide glucosidase"/>
    <property type="match status" value="1"/>
</dbReference>
<evidence type="ECO:0000256" key="8">
    <source>
        <dbReference type="ARBA" id="ARBA00023136"/>
    </source>
</evidence>
<evidence type="ECO:0000256" key="14">
    <source>
        <dbReference type="RuleBase" id="RU369107"/>
    </source>
</evidence>
<keyword evidence="9 14" id="KW-0325">Glycoprotein</keyword>
<sequence length="820" mass="93498">MKFLSIIVVPALGVLANSAKADDSSILYNEVARAQNQSLLWGPYRPNLYFGVRPRIPKSFMGGLIWATVNEFQDISQKFRHTCEQGDDMKGYGWDEYDARTGGQQTIYDAGNGIDIKTMFVKIPGGSNGGSWATRVRGTLRKDSPPDLKTTIIFYASLEGLGSLEVENDADDLGYEGDVTLSGDSDGLGQYKVVVTAGRGFHPKANHPSAADKPLERTIVNSQTMQPEVLWQTKAILFKGLKEQVDEYLEEYGEDNVPPPWQVYTLKNNPGAGNIHMVQKVFEGDFEFDIIFNSASAKKEYFSSDVSKLIADKSVDFWNKFVAIFDTAPPFDVEVLQRFTSNMFSNLLGGLGYFHGDEFVDRSYAPEYDEENEGFWDETDKARNRKQEKLEGPFELFTTVPSRPFFPRGFLWDEGFHLLPIADWDLDLALEVVKSWFNLIDDDGWIGREQILGAEARSKVPAEFQIQYPHYANPPTLFFILDSFLAKLGALNGTTPPATENISKKMHITSVYQQSPELSTHYLKELYPKLKKHYYWFRKTQFGDLKSYDRDAFSSKEAYRWRGRTVRHILTSGLDDYPRPQPPHPGELHVDLISWMGMMTKSLKNIATMLGYTEDVAEYTTIESAILHNIDDLHWSEKEKCYCDATIDDYEENLLVCHKGYISIFPFLLGLIDAKSDKLGHILNLLGDEEELWSEYGIRSLSKKDEFYGTDENYWRGPIWINMNYLAVSQLLKYAQLPGPHQEKAKDLYSQLRLNLVKTVFESWTATGFAWEQYNPETGKGQRTQHFTGWTSLVVKIMNMPDLSEGKVVIEGLKKHHDEL</sequence>
<dbReference type="InterPro" id="IPR004888">
    <property type="entry name" value="Glycoside_hydrolase_63"/>
</dbReference>
<evidence type="ECO:0000256" key="11">
    <source>
        <dbReference type="ARBA" id="ARBA00038888"/>
    </source>
</evidence>
<evidence type="ECO:0000256" key="6">
    <source>
        <dbReference type="ARBA" id="ARBA00022968"/>
    </source>
</evidence>
<keyword evidence="10 13" id="KW-0326">Glycosidase</keyword>
<proteinExistence type="inferred from homology"/>
<evidence type="ECO:0000259" key="17">
    <source>
        <dbReference type="Pfam" id="PF16923"/>
    </source>
</evidence>
<evidence type="ECO:0000256" key="9">
    <source>
        <dbReference type="ARBA" id="ARBA00023180"/>
    </source>
</evidence>
<evidence type="ECO:0000313" key="18">
    <source>
        <dbReference type="EMBL" id="KAG9243767.1"/>
    </source>
</evidence>
<comment type="similarity">
    <text evidence="2 13">Belongs to the glycosyl hydrolase 63 family.</text>
</comment>
<gene>
    <name evidence="18" type="ORF">BJ878DRAFT_552069</name>
</gene>
<evidence type="ECO:0000256" key="10">
    <source>
        <dbReference type="ARBA" id="ARBA00023295"/>
    </source>
</evidence>
<dbReference type="AlphaFoldDB" id="A0A9P7Z286"/>
<dbReference type="GO" id="GO:0009311">
    <property type="term" value="P:oligosaccharide metabolic process"/>
    <property type="evidence" value="ECO:0007669"/>
    <property type="project" value="UniProtKB-UniRule"/>
</dbReference>
<dbReference type="InterPro" id="IPR031631">
    <property type="entry name" value="Glyco_hydro_63N"/>
</dbReference>
<comment type="caution">
    <text evidence="18">The sequence shown here is derived from an EMBL/GenBank/DDBJ whole genome shotgun (WGS) entry which is preliminary data.</text>
</comment>
<evidence type="ECO:0000256" key="15">
    <source>
        <dbReference type="SAM" id="SignalP"/>
    </source>
</evidence>
<comment type="subcellular location">
    <subcellularLocation>
        <location evidence="1 13">Endoplasmic reticulum membrane</location>
        <topology evidence="1 13">Single-pass type II membrane protein</topology>
    </subcellularLocation>
</comment>
<keyword evidence="6" id="KW-0735">Signal-anchor</keyword>
<dbReference type="Pfam" id="PF03200">
    <property type="entry name" value="Glyco_hydro_63"/>
    <property type="match status" value="1"/>
</dbReference>
<evidence type="ECO:0000256" key="3">
    <source>
        <dbReference type="ARBA" id="ARBA00022692"/>
    </source>
</evidence>
<feature type="domain" description="Glycosyl hydrolase family 63 N-terminal" evidence="17">
    <location>
        <begin position="38"/>
        <end position="264"/>
    </location>
</feature>
<organism evidence="18 19">
    <name type="scientific">Calycina marina</name>
    <dbReference type="NCBI Taxonomy" id="1763456"/>
    <lineage>
        <taxon>Eukaryota</taxon>
        <taxon>Fungi</taxon>
        <taxon>Dikarya</taxon>
        <taxon>Ascomycota</taxon>
        <taxon>Pezizomycotina</taxon>
        <taxon>Leotiomycetes</taxon>
        <taxon>Helotiales</taxon>
        <taxon>Pezizellaceae</taxon>
        <taxon>Calycina</taxon>
    </lineage>
</organism>
<comment type="pathway">
    <text evidence="14">Glycan metabolism; N-glycan degradation.</text>
</comment>
<dbReference type="PANTHER" id="PTHR10412:SF11">
    <property type="entry name" value="MANNOSYL-OLIGOSACCHARIDE GLUCOSIDASE"/>
    <property type="match status" value="1"/>
</dbReference>
<evidence type="ECO:0000256" key="5">
    <source>
        <dbReference type="ARBA" id="ARBA00022824"/>
    </source>
</evidence>
<evidence type="ECO:0000259" key="16">
    <source>
        <dbReference type="Pfam" id="PF03200"/>
    </source>
</evidence>
<dbReference type="Proteomes" id="UP000887226">
    <property type="component" value="Unassembled WGS sequence"/>
</dbReference>
<dbReference type="Pfam" id="PF16923">
    <property type="entry name" value="Glyco_hydro_63N"/>
    <property type="match status" value="1"/>
</dbReference>
<keyword evidence="7" id="KW-1133">Transmembrane helix</keyword>
<keyword evidence="15" id="KW-0732">Signal</keyword>
<evidence type="ECO:0000256" key="4">
    <source>
        <dbReference type="ARBA" id="ARBA00022801"/>
    </source>
</evidence>
<dbReference type="EMBL" id="MU253953">
    <property type="protein sequence ID" value="KAG9243767.1"/>
    <property type="molecule type" value="Genomic_DNA"/>
</dbReference>
<dbReference type="InterPro" id="IPR031335">
    <property type="entry name" value="Glyco_hydro_63_C"/>
</dbReference>
<evidence type="ECO:0000256" key="13">
    <source>
        <dbReference type="RuleBase" id="RU368089"/>
    </source>
</evidence>
<dbReference type="Gene3D" id="1.50.10.10">
    <property type="match status" value="1"/>
</dbReference>
<dbReference type="GO" id="GO:0006487">
    <property type="term" value="P:protein N-linked glycosylation"/>
    <property type="evidence" value="ECO:0007669"/>
    <property type="project" value="UniProtKB-UniRule"/>
</dbReference>
<keyword evidence="19" id="KW-1185">Reference proteome</keyword>
<keyword evidence="8" id="KW-0472">Membrane</keyword>
<feature type="chain" id="PRO_5040228570" description="Mannosyl-oligosaccharide glucosidase" evidence="15">
    <location>
        <begin position="22"/>
        <end position="820"/>
    </location>
</feature>
<evidence type="ECO:0000256" key="7">
    <source>
        <dbReference type="ARBA" id="ARBA00022989"/>
    </source>
</evidence>
<feature type="signal peptide" evidence="15">
    <location>
        <begin position="1"/>
        <end position="21"/>
    </location>
</feature>
<keyword evidence="5 13" id="KW-0256">Endoplasmic reticulum</keyword>
<feature type="domain" description="Glycosyl hydrolase family 63 C-terminal" evidence="16">
    <location>
        <begin position="305"/>
        <end position="800"/>
    </location>
</feature>
<dbReference type="OrthoDB" id="410058at2759"/>
<dbReference type="EC" id="3.2.1.106" evidence="11 13"/>
<dbReference type="GO" id="GO:0005789">
    <property type="term" value="C:endoplasmic reticulum membrane"/>
    <property type="evidence" value="ECO:0007669"/>
    <property type="project" value="UniProtKB-SubCell"/>
</dbReference>
<dbReference type="Gene3D" id="2.70.98.110">
    <property type="entry name" value="Glycosyl hydrolase family 63, N-terminal domain"/>
    <property type="match status" value="1"/>
</dbReference>
<keyword evidence="4 13" id="KW-0378">Hydrolase</keyword>
<dbReference type="InterPro" id="IPR038518">
    <property type="entry name" value="Glyco_hydro_63N_sf"/>
</dbReference>
<reference evidence="18" key="1">
    <citation type="journal article" date="2021" name="IMA Fungus">
        <title>Genomic characterization of three marine fungi, including Emericellopsis atlantica sp. nov. with signatures of a generalist lifestyle and marine biomass degradation.</title>
        <authorList>
            <person name="Hagestad O.C."/>
            <person name="Hou L."/>
            <person name="Andersen J.H."/>
            <person name="Hansen E.H."/>
            <person name="Altermark B."/>
            <person name="Li C."/>
            <person name="Kuhnert E."/>
            <person name="Cox R.J."/>
            <person name="Crous P.W."/>
            <person name="Spatafora J.W."/>
            <person name="Lail K."/>
            <person name="Amirebrahimi M."/>
            <person name="Lipzen A."/>
            <person name="Pangilinan J."/>
            <person name="Andreopoulos W."/>
            <person name="Hayes R.D."/>
            <person name="Ng V."/>
            <person name="Grigoriev I.V."/>
            <person name="Jackson S.A."/>
            <person name="Sutton T.D.S."/>
            <person name="Dobson A.D.W."/>
            <person name="Rama T."/>
        </authorList>
    </citation>
    <scope>NUCLEOTIDE SEQUENCE</scope>
    <source>
        <strain evidence="18">TRa3180A</strain>
    </source>
</reference>
<keyword evidence="3" id="KW-0812">Transmembrane</keyword>
<dbReference type="FunFam" id="1.50.10.10:FF:000027">
    <property type="entry name" value="Probable mannosyl-oligosaccharide glucosidase"/>
    <property type="match status" value="1"/>
</dbReference>
<dbReference type="InterPro" id="IPR008928">
    <property type="entry name" value="6-hairpin_glycosidase_sf"/>
</dbReference>
<comment type="function">
    <text evidence="13">Cleaves the distal alpha 1,2-linked glucose residue from the Glc(3)Man(9)GlcNAc(2) oligosaccharide precursor.</text>
</comment>
<evidence type="ECO:0000313" key="19">
    <source>
        <dbReference type="Proteomes" id="UP000887226"/>
    </source>
</evidence>
<protein>
    <recommendedName>
        <fullName evidence="11 13">Mannosyl-oligosaccharide glucosidase</fullName>
        <ecNumber evidence="11 13">3.2.1.106</ecNumber>
    </recommendedName>
    <alternativeName>
        <fullName evidence="14">Glucosidase I</fullName>
    </alternativeName>
</protein>